<dbReference type="InterPro" id="IPR006675">
    <property type="entry name" value="HDIG_dom"/>
</dbReference>
<dbReference type="Gene3D" id="1.10.3210.10">
    <property type="entry name" value="Hypothetical protein af1432"/>
    <property type="match status" value="1"/>
</dbReference>
<sequence>MEPEDIFVNELIEDLESGHLQLPTLPEVALRVRDVVDDENANANQIATIIAQDAALSARLLHVANSPLYRGRNEIDRLDMVVARLGSKLVRNLVTSQVMKQMFQATHDAVDQHLRAVWEHSVQVAAIARVLAGQCAGISPDQAMLAGLLHDIGTLPILYRAEERAELLETPGLLDHLISSLHARVGGAILRHWKFPETLVEVAEQHEVLTRSHAGGPDLVDIVQVANLQSHMGKEHALGNVDWTRVAAFQQLGLDDDVDEIELTDKVEEIDEVQALFV</sequence>
<dbReference type="PANTHER" id="PTHR33525">
    <property type="match status" value="1"/>
</dbReference>
<evidence type="ECO:0000259" key="1">
    <source>
        <dbReference type="PROSITE" id="PS51833"/>
    </source>
</evidence>
<feature type="domain" description="HDOD" evidence="1">
    <location>
        <begin position="22"/>
        <end position="209"/>
    </location>
</feature>
<protein>
    <submittedName>
        <fullName evidence="2">Predicted signal transduction protein</fullName>
    </submittedName>
</protein>
<dbReference type="Pfam" id="PF08668">
    <property type="entry name" value="HDOD"/>
    <property type="match status" value="1"/>
</dbReference>
<dbReference type="InterPro" id="IPR052340">
    <property type="entry name" value="RNase_Y/CdgJ"/>
</dbReference>
<dbReference type="SMART" id="SM00471">
    <property type="entry name" value="HDc"/>
    <property type="match status" value="1"/>
</dbReference>
<evidence type="ECO:0000313" key="2">
    <source>
        <dbReference type="EMBL" id="VAW78385.1"/>
    </source>
</evidence>
<dbReference type="PANTHER" id="PTHR33525:SF3">
    <property type="entry name" value="RIBONUCLEASE Y"/>
    <property type="match status" value="1"/>
</dbReference>
<dbReference type="EMBL" id="UOFM01000261">
    <property type="protein sequence ID" value="VAW78385.1"/>
    <property type="molecule type" value="Genomic_DNA"/>
</dbReference>
<organism evidence="2">
    <name type="scientific">hydrothermal vent metagenome</name>
    <dbReference type="NCBI Taxonomy" id="652676"/>
    <lineage>
        <taxon>unclassified sequences</taxon>
        <taxon>metagenomes</taxon>
        <taxon>ecological metagenomes</taxon>
    </lineage>
</organism>
<proteinExistence type="predicted"/>
<dbReference type="SUPFAM" id="SSF109604">
    <property type="entry name" value="HD-domain/PDEase-like"/>
    <property type="match status" value="1"/>
</dbReference>
<dbReference type="PROSITE" id="PS51833">
    <property type="entry name" value="HDOD"/>
    <property type="match status" value="1"/>
</dbReference>
<dbReference type="InterPro" id="IPR013976">
    <property type="entry name" value="HDOD"/>
</dbReference>
<reference evidence="2" key="1">
    <citation type="submission" date="2018-06" db="EMBL/GenBank/DDBJ databases">
        <authorList>
            <person name="Zhirakovskaya E."/>
        </authorList>
    </citation>
    <scope>NUCLEOTIDE SEQUENCE</scope>
</reference>
<gene>
    <name evidence="2" type="ORF">MNBD_GAMMA14-2399</name>
</gene>
<accession>A0A3B0YBZ9</accession>
<dbReference type="NCBIfam" id="TIGR00277">
    <property type="entry name" value="HDIG"/>
    <property type="match status" value="1"/>
</dbReference>
<name>A0A3B0YBZ9_9ZZZZ</name>
<dbReference type="CDD" id="cd00077">
    <property type="entry name" value="HDc"/>
    <property type="match status" value="1"/>
</dbReference>
<dbReference type="InterPro" id="IPR003607">
    <property type="entry name" value="HD/PDEase_dom"/>
</dbReference>
<dbReference type="AlphaFoldDB" id="A0A3B0YBZ9"/>